<dbReference type="Proteomes" id="UP000236959">
    <property type="component" value="Unassembled WGS sequence"/>
</dbReference>
<evidence type="ECO:0000256" key="1">
    <source>
        <dbReference type="ARBA" id="ARBA00000798"/>
    </source>
</evidence>
<dbReference type="GO" id="GO:0016891">
    <property type="term" value="F:RNA endonuclease activity producing 5'-phosphomonoesters, hydrolytic mechanism"/>
    <property type="evidence" value="ECO:0007669"/>
    <property type="project" value="TreeGrafter"/>
</dbReference>
<dbReference type="PROSITE" id="PS50035">
    <property type="entry name" value="PLD"/>
    <property type="match status" value="1"/>
</dbReference>
<evidence type="ECO:0000256" key="10">
    <source>
        <dbReference type="ARBA" id="ARBA00023098"/>
    </source>
</evidence>
<evidence type="ECO:0000313" key="14">
    <source>
        <dbReference type="EMBL" id="POF34043.1"/>
    </source>
</evidence>
<dbReference type="GO" id="GO:0006793">
    <property type="term" value="P:phosphorus metabolic process"/>
    <property type="evidence" value="ECO:0007669"/>
    <property type="project" value="UniProtKB-ARBA"/>
</dbReference>
<dbReference type="GO" id="GO:0016042">
    <property type="term" value="P:lipid catabolic process"/>
    <property type="evidence" value="ECO:0007669"/>
    <property type="project" value="UniProtKB-KW"/>
</dbReference>
<keyword evidence="10" id="KW-0443">Lipid metabolism</keyword>
<evidence type="ECO:0000256" key="12">
    <source>
        <dbReference type="SAM" id="MobiDB-lite"/>
    </source>
</evidence>
<evidence type="ECO:0000256" key="9">
    <source>
        <dbReference type="ARBA" id="ARBA00022963"/>
    </source>
</evidence>
<keyword evidence="15" id="KW-1185">Reference proteome</keyword>
<sequence length="576" mass="64485">MSIRAENGGISIHAIPGTRSVLFGLDATEEARIGLLGFALGKRAGDGRIRWQRGFKFFAETVPDPQPGERRSTLEHPIQSFLWGDYSAGPDQTFTYVFRPLYGTPENLVPGPDVEVTVRTHGESGSRHAVFFNRGAIPSQAFADRFGNAGPNDDEKNDPDNDKVKWLSRGLLEAALSFISEANGPRFELRVAAYEFYYQPILNALRIAAGTGAKVQVCYDGGDRKRDGSISATSISTENAAAIGAAGLDGAANVTLYPRTRYSGISHNKFILLLEDGQPRAVWTGSTNFTPSGFLGQSNVGHLVRVPEVAGRYNTYWEEFARDPATRGFKTFNTAEFPTPPDAPPPEGTTTIFSPRRKGMMEWYANRLAAAGSSVMFTAAFGVATELAEKFGEDRDFLRFLLMEKPDRNPDEQRLIERDRDTRIALGQHFNRDAIKLETGGFRLDQWFREEEHFRKKGHIFYVHTKYMLIDALGQDPQVLSGSANFSTGSVESNDENMLLIRGGEARVSADIYLNEFMRMFNHFYFRTVAIRRARQQRGRSGGDTRPVSNLDPTDGWTRTYFTPGTYHERRRTMFR</sequence>
<feature type="domain" description="PLD phosphodiesterase" evidence="13">
    <location>
        <begin position="459"/>
        <end position="490"/>
    </location>
</feature>
<dbReference type="OrthoDB" id="9789376at2"/>
<comment type="subcellular location">
    <subcellularLocation>
        <location evidence="3">Secreted</location>
    </subcellularLocation>
</comment>
<comment type="catalytic activity">
    <reaction evidence="1">
        <text>a 1,2-diacyl-sn-glycero-3-phosphocholine + H2O = a 1,2-diacyl-sn-glycero-3-phosphate + choline + H(+)</text>
        <dbReference type="Rhea" id="RHEA:14445"/>
        <dbReference type="ChEBI" id="CHEBI:15354"/>
        <dbReference type="ChEBI" id="CHEBI:15377"/>
        <dbReference type="ChEBI" id="CHEBI:15378"/>
        <dbReference type="ChEBI" id="CHEBI:57643"/>
        <dbReference type="ChEBI" id="CHEBI:58608"/>
        <dbReference type="EC" id="3.1.4.4"/>
    </reaction>
</comment>
<dbReference type="PANTHER" id="PTHR43856">
    <property type="entry name" value="CARDIOLIPIN HYDROLASE"/>
    <property type="match status" value="1"/>
</dbReference>
<name>A0A2S3V2N2_9HYPH</name>
<dbReference type="Pfam" id="PF13091">
    <property type="entry name" value="PLDc_2"/>
    <property type="match status" value="2"/>
</dbReference>
<organism evidence="14 15">
    <name type="scientific">Roseibium marinum</name>
    <dbReference type="NCBI Taxonomy" id="281252"/>
    <lineage>
        <taxon>Bacteria</taxon>
        <taxon>Pseudomonadati</taxon>
        <taxon>Pseudomonadota</taxon>
        <taxon>Alphaproteobacteria</taxon>
        <taxon>Hyphomicrobiales</taxon>
        <taxon>Stappiaceae</taxon>
        <taxon>Roseibium</taxon>
    </lineage>
</organism>
<evidence type="ECO:0000256" key="11">
    <source>
        <dbReference type="ARBA" id="ARBA00029594"/>
    </source>
</evidence>
<evidence type="ECO:0000256" key="4">
    <source>
        <dbReference type="ARBA" id="ARBA00008664"/>
    </source>
</evidence>
<dbReference type="RefSeq" id="WP_103220678.1">
    <property type="nucleotide sequence ID" value="NZ_PPCN01000001.1"/>
</dbReference>
<dbReference type="AlphaFoldDB" id="A0A2S3V2N2"/>
<feature type="region of interest" description="Disordered" evidence="12">
    <location>
        <begin position="536"/>
        <end position="557"/>
    </location>
</feature>
<dbReference type="EC" id="3.1.4.4" evidence="5"/>
<evidence type="ECO:0000256" key="8">
    <source>
        <dbReference type="ARBA" id="ARBA00022801"/>
    </source>
</evidence>
<keyword evidence="7" id="KW-0964">Secreted</keyword>
<evidence type="ECO:0000259" key="13">
    <source>
        <dbReference type="PROSITE" id="PS50035"/>
    </source>
</evidence>
<dbReference type="Gene3D" id="3.30.870.10">
    <property type="entry name" value="Endonuclease Chain A"/>
    <property type="match status" value="2"/>
</dbReference>
<dbReference type="PANTHER" id="PTHR43856:SF1">
    <property type="entry name" value="MITOCHONDRIAL CARDIOLIPIN HYDROLASE"/>
    <property type="match status" value="1"/>
</dbReference>
<evidence type="ECO:0000256" key="6">
    <source>
        <dbReference type="ARBA" id="ARBA00018392"/>
    </source>
</evidence>
<keyword evidence="9" id="KW-0442">Lipid degradation</keyword>
<protein>
    <recommendedName>
        <fullName evidence="6">Phospholipase D</fullName>
        <ecNumber evidence="5">3.1.4.4</ecNumber>
    </recommendedName>
    <alternativeName>
        <fullName evidence="11">Choline phosphatase</fullName>
    </alternativeName>
</protein>
<dbReference type="InterPro" id="IPR001736">
    <property type="entry name" value="PLipase_D/transphosphatidylase"/>
</dbReference>
<evidence type="ECO:0000256" key="3">
    <source>
        <dbReference type="ARBA" id="ARBA00004613"/>
    </source>
</evidence>
<dbReference type="GO" id="GO:0005576">
    <property type="term" value="C:extracellular region"/>
    <property type="evidence" value="ECO:0007669"/>
    <property type="project" value="UniProtKB-SubCell"/>
</dbReference>
<keyword evidence="8" id="KW-0378">Hydrolase</keyword>
<evidence type="ECO:0000256" key="5">
    <source>
        <dbReference type="ARBA" id="ARBA00012027"/>
    </source>
</evidence>
<evidence type="ECO:0000313" key="15">
    <source>
        <dbReference type="Proteomes" id="UP000236959"/>
    </source>
</evidence>
<evidence type="ECO:0000256" key="2">
    <source>
        <dbReference type="ARBA" id="ARBA00003145"/>
    </source>
</evidence>
<proteinExistence type="inferred from homology"/>
<dbReference type="InterPro" id="IPR051406">
    <property type="entry name" value="PLD_domain"/>
</dbReference>
<reference evidence="14 15" key="1">
    <citation type="submission" date="2018-01" db="EMBL/GenBank/DDBJ databases">
        <title>Genomic Encyclopedia of Archaeal and Bacterial Type Strains, Phase II (KMG-II): from individual species to whole genera.</title>
        <authorList>
            <person name="Goeker M."/>
        </authorList>
    </citation>
    <scope>NUCLEOTIDE SEQUENCE [LARGE SCALE GENOMIC DNA]</scope>
    <source>
        <strain evidence="14 15">DSM 17023</strain>
    </source>
</reference>
<dbReference type="GO" id="GO:0004630">
    <property type="term" value="F:phospholipase D activity"/>
    <property type="evidence" value="ECO:0007669"/>
    <property type="project" value="UniProtKB-EC"/>
</dbReference>
<comment type="caution">
    <text evidence="14">The sequence shown here is derived from an EMBL/GenBank/DDBJ whole genome shotgun (WGS) entry which is preliminary data.</text>
</comment>
<dbReference type="SUPFAM" id="SSF56024">
    <property type="entry name" value="Phospholipase D/nuclease"/>
    <property type="match status" value="2"/>
</dbReference>
<dbReference type="InterPro" id="IPR025202">
    <property type="entry name" value="PLD-like_dom"/>
</dbReference>
<evidence type="ECO:0000256" key="7">
    <source>
        <dbReference type="ARBA" id="ARBA00022525"/>
    </source>
</evidence>
<dbReference type="EMBL" id="PPCN01000001">
    <property type="protein sequence ID" value="POF34043.1"/>
    <property type="molecule type" value="Genomic_DNA"/>
</dbReference>
<comment type="function">
    <text evidence="2">Could be a virulence factor.</text>
</comment>
<dbReference type="CDD" id="cd09172">
    <property type="entry name" value="PLDc_Nuc_like_unchar1_1"/>
    <property type="match status" value="1"/>
</dbReference>
<accession>A0A2S3V2N2</accession>
<gene>
    <name evidence="14" type="ORF">CLV41_101494</name>
</gene>
<comment type="similarity">
    <text evidence="4">Belongs to the phospholipase D family.</text>
</comment>